<name>A0A7G1KIG5_9NOCA</name>
<feature type="compositionally biased region" description="Low complexity" evidence="1">
    <location>
        <begin position="301"/>
        <end position="313"/>
    </location>
</feature>
<dbReference type="KEGG" id="nwl:NWFMUON74_20680"/>
<evidence type="ECO:0000313" key="2">
    <source>
        <dbReference type="EMBL" id="BCK54296.1"/>
    </source>
</evidence>
<feature type="compositionally biased region" description="Acidic residues" evidence="1">
    <location>
        <begin position="157"/>
        <end position="168"/>
    </location>
</feature>
<dbReference type="Gene3D" id="1.10.287.1060">
    <property type="entry name" value="ESAT-6-like"/>
    <property type="match status" value="1"/>
</dbReference>
<evidence type="ECO:0000256" key="1">
    <source>
        <dbReference type="SAM" id="MobiDB-lite"/>
    </source>
</evidence>
<dbReference type="GeneID" id="80346629"/>
<dbReference type="InterPro" id="IPR036689">
    <property type="entry name" value="ESAT-6-like_sf"/>
</dbReference>
<dbReference type="InterPro" id="IPR010310">
    <property type="entry name" value="T7SS_ESAT-6-like"/>
</dbReference>
<dbReference type="SUPFAM" id="SSF140453">
    <property type="entry name" value="EsxAB dimer-like"/>
    <property type="match status" value="1"/>
</dbReference>
<proteinExistence type="predicted"/>
<feature type="region of interest" description="Disordered" evidence="1">
    <location>
        <begin position="83"/>
        <end position="339"/>
    </location>
</feature>
<dbReference type="Proteomes" id="UP000516173">
    <property type="component" value="Chromosome"/>
</dbReference>
<gene>
    <name evidence="2" type="ORF">NWFMUON74_20680</name>
</gene>
<evidence type="ECO:0000313" key="3">
    <source>
        <dbReference type="Proteomes" id="UP000516173"/>
    </source>
</evidence>
<feature type="compositionally biased region" description="Basic and acidic residues" evidence="1">
    <location>
        <begin position="316"/>
        <end position="326"/>
    </location>
</feature>
<feature type="compositionally biased region" description="Low complexity" evidence="1">
    <location>
        <begin position="222"/>
        <end position="234"/>
    </location>
</feature>
<organism evidence="2 3">
    <name type="scientific">Nocardia wallacei</name>
    <dbReference type="NCBI Taxonomy" id="480035"/>
    <lineage>
        <taxon>Bacteria</taxon>
        <taxon>Bacillati</taxon>
        <taxon>Actinomycetota</taxon>
        <taxon>Actinomycetes</taxon>
        <taxon>Mycobacteriales</taxon>
        <taxon>Nocardiaceae</taxon>
        <taxon>Nocardia</taxon>
    </lineage>
</organism>
<feature type="compositionally biased region" description="Polar residues" evidence="1">
    <location>
        <begin position="268"/>
        <end position="278"/>
    </location>
</feature>
<accession>A0A7G1KIG5</accession>
<dbReference type="AlphaFoldDB" id="A0A7G1KIG5"/>
<protein>
    <submittedName>
        <fullName evidence="2">Uncharacterized protein</fullName>
    </submittedName>
</protein>
<sequence>MADSLRVDPADLRASASELRQRADEAARIAQELRAALADEGACWGDDEPGEAFAQTYQPDAARGMEGLEDLVADLEAMSTELNTSAEAFESQDRSGARGLADAAGSDATTAYPGLPTADPFASDVPRSVPSEYPAATDPPDRPAESDLPTDAPAEPDPTDLADSDAGEPDSGNADSGTAEPQQSPDQTQPGDTPDSDPSGDDRSGDDAPGDENANQPPTAEPRTPTPGDTTGRGNSPGGAPPQTRGQRSSAQPGSARSGGGPGAETPWSRNASGSPWSRPSGAQGPPAGETPPRVSPPRGPAQARPPAAGKPASAPRRDSRQRPEKPMPASSRRPSDAEAMRIVRDMAARHDLGLEGFDTAGLAVQTAQDIADAVDLVLARYPAVLGGIEIVDETEPLSTVEERGTATTVAPWILLSQAAAADPALLTARDQTATGPIRMPRRPMYAAILRELGGAIDLAGGRRARREAQRALITEYLRLQGAQGETLAQVVGGYRRWRAQLGEQCFERGVFAPGRALAECFAAVEAGGAEVSAPAKVLHRMLLTMLRTDPDRSSHQR</sequence>
<feature type="compositionally biased region" description="Low complexity" evidence="1">
    <location>
        <begin position="247"/>
        <end position="256"/>
    </location>
</feature>
<dbReference type="EMBL" id="AP023396">
    <property type="protein sequence ID" value="BCK54296.1"/>
    <property type="molecule type" value="Genomic_DNA"/>
</dbReference>
<keyword evidence="3" id="KW-1185">Reference proteome</keyword>
<reference evidence="2 3" key="1">
    <citation type="submission" date="2020-08" db="EMBL/GenBank/DDBJ databases">
        <title>Genome Sequencing of Nocardia wallacei strain FMUON74 and assembly.</title>
        <authorList>
            <person name="Toyokawa M."/>
            <person name="Uesaka K."/>
        </authorList>
    </citation>
    <scope>NUCLEOTIDE SEQUENCE [LARGE SCALE GENOMIC DNA]</scope>
    <source>
        <strain evidence="2 3">FMUON74</strain>
    </source>
</reference>
<dbReference type="Pfam" id="PF06013">
    <property type="entry name" value="WXG100"/>
    <property type="match status" value="1"/>
</dbReference>
<feature type="compositionally biased region" description="Low complexity" evidence="1">
    <location>
        <begin position="181"/>
        <end position="193"/>
    </location>
</feature>
<dbReference type="RefSeq" id="WP_187687579.1">
    <property type="nucleotide sequence ID" value="NZ_AP023396.1"/>
</dbReference>